<keyword evidence="3" id="KW-0812">Transmembrane</keyword>
<dbReference type="EMBL" id="JABANE010000074">
    <property type="protein sequence ID" value="NME70788.1"/>
    <property type="molecule type" value="Genomic_DNA"/>
</dbReference>
<comment type="caution">
    <text evidence="5">The sequence shown here is derived from an EMBL/GenBank/DDBJ whole genome shotgun (WGS) entry which is preliminary data.</text>
</comment>
<dbReference type="GO" id="GO:0003677">
    <property type="term" value="F:DNA binding"/>
    <property type="evidence" value="ECO:0007669"/>
    <property type="project" value="InterPro"/>
</dbReference>
<dbReference type="RefSeq" id="WP_169659018.1">
    <property type="nucleotide sequence ID" value="NZ_JABANE010000074.1"/>
</dbReference>
<organism evidence="5 6">
    <name type="scientific">Flammeovirga aprica JL-4</name>
    <dbReference type="NCBI Taxonomy" id="694437"/>
    <lineage>
        <taxon>Bacteria</taxon>
        <taxon>Pseudomonadati</taxon>
        <taxon>Bacteroidota</taxon>
        <taxon>Cytophagia</taxon>
        <taxon>Cytophagales</taxon>
        <taxon>Flammeovirgaceae</taxon>
        <taxon>Flammeovirga</taxon>
    </lineage>
</organism>
<feature type="coiled-coil region" evidence="2">
    <location>
        <begin position="347"/>
        <end position="396"/>
    </location>
</feature>
<protein>
    <recommendedName>
        <fullName evidence="4">HTH luxR-type domain-containing protein</fullName>
    </recommendedName>
</protein>
<dbReference type="GO" id="GO:0006355">
    <property type="term" value="P:regulation of DNA-templated transcription"/>
    <property type="evidence" value="ECO:0007669"/>
    <property type="project" value="InterPro"/>
</dbReference>
<accession>A0A7X9RXV8</accession>
<proteinExistence type="predicted"/>
<dbReference type="AlphaFoldDB" id="A0A7X9RXV8"/>
<name>A0A7X9RXV8_9BACT</name>
<dbReference type="PROSITE" id="PS50005">
    <property type="entry name" value="TPR"/>
    <property type="match status" value="1"/>
</dbReference>
<evidence type="ECO:0000313" key="6">
    <source>
        <dbReference type="Proteomes" id="UP000576082"/>
    </source>
</evidence>
<dbReference type="InterPro" id="IPR011990">
    <property type="entry name" value="TPR-like_helical_dom_sf"/>
</dbReference>
<feature type="transmembrane region" description="Helical" evidence="3">
    <location>
        <begin position="319"/>
        <end position="340"/>
    </location>
</feature>
<sequence>MNEMRECWNVYIGVMLLLLFIPFGSYGKDTLKEYAKVELKAVDQLIGTAYYPEAYDKIWSLMSSADDENNTKIKYQAYKRLTLLYSIFYDSLNALNSVDSMFYYAEKSGVLSTASGMQKVYYTAAHTHRMNRNFQKAKEYLSVSHSLLDSLQIPFSDQFYVLSEEAHLHTLTGNFKQSEKILKAISKQVSAQHSYAAILYSMWGDLYSKKGKINEALAYYYKSLKTINEHHKRLGLRVELLKKISQLNSQLGNYKKAFEEMTASKELGDQLFGSQSARNKKLFEIKDSYRKSIEENKQYRKEQELKLLKIQQEQLNQQLIYLFSILCITILSASFIIYLLKVKHQSKQQLLEERSKAEIEIKKKELTVTSLQLIEKDKLLKEIKEGLEDVKQQKSDAAVDRINKTINLNTAKTWEDFEARFIQVNSEFYNTLNTIHESLTRNDLKLCALIKLNFSSKEIAQLLGISTDSVNKGRYRLRKKLGLHRDDNLFSYISSI</sequence>
<dbReference type="SUPFAM" id="SSF46894">
    <property type="entry name" value="C-terminal effector domain of the bipartite response regulators"/>
    <property type="match status" value="1"/>
</dbReference>
<evidence type="ECO:0000259" key="4">
    <source>
        <dbReference type="SMART" id="SM00421"/>
    </source>
</evidence>
<dbReference type="InterPro" id="IPR036388">
    <property type="entry name" value="WH-like_DNA-bd_sf"/>
</dbReference>
<feature type="domain" description="HTH luxR-type" evidence="4">
    <location>
        <begin position="436"/>
        <end position="493"/>
    </location>
</feature>
<evidence type="ECO:0000256" key="2">
    <source>
        <dbReference type="SAM" id="Coils"/>
    </source>
</evidence>
<gene>
    <name evidence="5" type="ORF">HHU12_22635</name>
</gene>
<dbReference type="SMART" id="SM00421">
    <property type="entry name" value="HTH_LUXR"/>
    <property type="match status" value="1"/>
</dbReference>
<dbReference type="SUPFAM" id="SSF48452">
    <property type="entry name" value="TPR-like"/>
    <property type="match status" value="1"/>
</dbReference>
<dbReference type="Gene3D" id="1.25.40.10">
    <property type="entry name" value="Tetratricopeptide repeat domain"/>
    <property type="match status" value="1"/>
</dbReference>
<dbReference type="Proteomes" id="UP000576082">
    <property type="component" value="Unassembled WGS sequence"/>
</dbReference>
<dbReference type="InterPro" id="IPR016032">
    <property type="entry name" value="Sig_transdc_resp-reg_C-effctor"/>
</dbReference>
<keyword evidence="2" id="KW-0175">Coiled coil</keyword>
<dbReference type="InterPro" id="IPR019734">
    <property type="entry name" value="TPR_rpt"/>
</dbReference>
<reference evidence="5 6" key="1">
    <citation type="submission" date="2020-04" db="EMBL/GenBank/DDBJ databases">
        <title>Flammeovirga sp. SR4, a novel species isolated from seawater.</title>
        <authorList>
            <person name="Wang X."/>
        </authorList>
    </citation>
    <scope>NUCLEOTIDE SEQUENCE [LARGE SCALE GENOMIC DNA]</scope>
    <source>
        <strain evidence="5 6">ATCC 23126</strain>
    </source>
</reference>
<feature type="repeat" description="TPR" evidence="1">
    <location>
        <begin position="197"/>
        <end position="230"/>
    </location>
</feature>
<keyword evidence="6" id="KW-1185">Reference proteome</keyword>
<dbReference type="InterPro" id="IPR000792">
    <property type="entry name" value="Tscrpt_reg_LuxR_C"/>
</dbReference>
<keyword evidence="1" id="KW-0802">TPR repeat</keyword>
<keyword evidence="3" id="KW-0472">Membrane</keyword>
<evidence type="ECO:0000313" key="5">
    <source>
        <dbReference type="EMBL" id="NME70788.1"/>
    </source>
</evidence>
<keyword evidence="3" id="KW-1133">Transmembrane helix</keyword>
<evidence type="ECO:0000256" key="3">
    <source>
        <dbReference type="SAM" id="Phobius"/>
    </source>
</evidence>
<evidence type="ECO:0000256" key="1">
    <source>
        <dbReference type="PROSITE-ProRule" id="PRU00339"/>
    </source>
</evidence>
<dbReference type="Gene3D" id="1.10.10.10">
    <property type="entry name" value="Winged helix-like DNA-binding domain superfamily/Winged helix DNA-binding domain"/>
    <property type="match status" value="1"/>
</dbReference>